<feature type="compositionally biased region" description="Gly residues" evidence="8">
    <location>
        <begin position="170"/>
        <end position="185"/>
    </location>
</feature>
<gene>
    <name evidence="9" type="ORF">H6P81_000206</name>
</gene>
<reference evidence="9 10" key="1">
    <citation type="submission" date="2021-07" db="EMBL/GenBank/DDBJ databases">
        <title>The Aristolochia fimbriata genome: insights into angiosperm evolution, floral development and chemical biosynthesis.</title>
        <authorList>
            <person name="Jiao Y."/>
        </authorList>
    </citation>
    <scope>NUCLEOTIDE SEQUENCE [LARGE SCALE GENOMIC DNA]</scope>
    <source>
        <strain evidence="9">IBCAS-2021</strain>
        <tissue evidence="9">Leaf</tissue>
    </source>
</reference>
<feature type="transmembrane region" description="Helical" evidence="7">
    <location>
        <begin position="62"/>
        <end position="82"/>
    </location>
</feature>
<evidence type="ECO:0000256" key="1">
    <source>
        <dbReference type="ARBA" id="ARBA00002501"/>
    </source>
</evidence>
<evidence type="ECO:0000256" key="8">
    <source>
        <dbReference type="SAM" id="MobiDB-lite"/>
    </source>
</evidence>
<name>A0AAV7F3W4_ARIFI</name>
<dbReference type="InterPro" id="IPR004895">
    <property type="entry name" value="Prenylated_rab_accept_PRA1"/>
</dbReference>
<feature type="transmembrane region" description="Helical" evidence="7">
    <location>
        <begin position="142"/>
        <end position="159"/>
    </location>
</feature>
<evidence type="ECO:0000256" key="6">
    <source>
        <dbReference type="ARBA" id="ARBA00023136"/>
    </source>
</evidence>
<comment type="similarity">
    <text evidence="3 7">Belongs to the PRA1 family.</text>
</comment>
<evidence type="ECO:0000256" key="7">
    <source>
        <dbReference type="RuleBase" id="RU363107"/>
    </source>
</evidence>
<feature type="region of interest" description="Disordered" evidence="8">
    <location>
        <begin position="170"/>
        <end position="210"/>
    </location>
</feature>
<dbReference type="GO" id="GO:0005794">
    <property type="term" value="C:Golgi apparatus"/>
    <property type="evidence" value="ECO:0007669"/>
    <property type="project" value="TreeGrafter"/>
</dbReference>
<protein>
    <recommendedName>
        <fullName evidence="7">PRA1 family protein</fullName>
    </recommendedName>
</protein>
<proteinExistence type="inferred from homology"/>
<comment type="function">
    <text evidence="1 7">May be involved in both secretory and endocytic intracellular trafficking in the endosomal/prevacuolar compartments.</text>
</comment>
<evidence type="ECO:0000313" key="10">
    <source>
        <dbReference type="Proteomes" id="UP000825729"/>
    </source>
</evidence>
<keyword evidence="6 7" id="KW-0472">Membrane</keyword>
<dbReference type="AlphaFoldDB" id="A0AAV7F3W4"/>
<dbReference type="PANTHER" id="PTHR19317">
    <property type="entry name" value="PRENYLATED RAB ACCEPTOR 1-RELATED"/>
    <property type="match status" value="1"/>
</dbReference>
<dbReference type="GO" id="GO:0016020">
    <property type="term" value="C:membrane"/>
    <property type="evidence" value="ECO:0007669"/>
    <property type="project" value="UniProtKB-SubCell"/>
</dbReference>
<sequence>MTTYGTIPTAPPGTNLEFISHAKERAKSALATRRPWKEMVHLHAFGIPSSLREAVSRVRTNLAYFRMNYAMFVLLVVFLSLLWHPVSLIVFVVMMAAWLFLYFLRDQPLVIVGRTINDRVVLVVLAIVTLVALLLTKATTEILVSLLVAVVVVVAHAAVRKTDDLFLDPEGGGGGGGSGSGGPGGMYTVVADPSRRPLTQSGAPSSSSSS</sequence>
<keyword evidence="5 7" id="KW-1133">Transmembrane helix</keyword>
<dbReference type="Proteomes" id="UP000825729">
    <property type="component" value="Unassembled WGS sequence"/>
</dbReference>
<evidence type="ECO:0000256" key="5">
    <source>
        <dbReference type="ARBA" id="ARBA00022989"/>
    </source>
</evidence>
<comment type="caution">
    <text evidence="9">The sequence shown here is derived from an EMBL/GenBank/DDBJ whole genome shotgun (WGS) entry which is preliminary data.</text>
</comment>
<comment type="subcellular location">
    <subcellularLocation>
        <location evidence="2 7">Membrane</location>
        <topology evidence="2 7">Multi-pass membrane protein</topology>
    </subcellularLocation>
</comment>
<organism evidence="9 10">
    <name type="scientific">Aristolochia fimbriata</name>
    <name type="common">White veined hardy Dutchman's pipe vine</name>
    <dbReference type="NCBI Taxonomy" id="158543"/>
    <lineage>
        <taxon>Eukaryota</taxon>
        <taxon>Viridiplantae</taxon>
        <taxon>Streptophyta</taxon>
        <taxon>Embryophyta</taxon>
        <taxon>Tracheophyta</taxon>
        <taxon>Spermatophyta</taxon>
        <taxon>Magnoliopsida</taxon>
        <taxon>Magnoliidae</taxon>
        <taxon>Piperales</taxon>
        <taxon>Aristolochiaceae</taxon>
        <taxon>Aristolochia</taxon>
    </lineage>
</organism>
<feature type="transmembrane region" description="Helical" evidence="7">
    <location>
        <begin position="116"/>
        <end position="136"/>
    </location>
</feature>
<keyword evidence="4 7" id="KW-0812">Transmembrane</keyword>
<dbReference type="Pfam" id="PF03208">
    <property type="entry name" value="PRA1"/>
    <property type="match status" value="1"/>
</dbReference>
<evidence type="ECO:0000313" key="9">
    <source>
        <dbReference type="EMBL" id="KAG9455698.1"/>
    </source>
</evidence>
<keyword evidence="10" id="KW-1185">Reference proteome</keyword>
<dbReference type="EMBL" id="JAINDJ010000002">
    <property type="protein sequence ID" value="KAG9455698.1"/>
    <property type="molecule type" value="Genomic_DNA"/>
</dbReference>
<evidence type="ECO:0000256" key="2">
    <source>
        <dbReference type="ARBA" id="ARBA00004141"/>
    </source>
</evidence>
<evidence type="ECO:0000256" key="3">
    <source>
        <dbReference type="ARBA" id="ARBA00006483"/>
    </source>
</evidence>
<dbReference type="GO" id="GO:0005783">
    <property type="term" value="C:endoplasmic reticulum"/>
    <property type="evidence" value="ECO:0007669"/>
    <property type="project" value="TreeGrafter"/>
</dbReference>
<keyword evidence="7" id="KW-0813">Transport</keyword>
<dbReference type="GO" id="GO:0016192">
    <property type="term" value="P:vesicle-mediated transport"/>
    <property type="evidence" value="ECO:0007669"/>
    <property type="project" value="TreeGrafter"/>
</dbReference>
<accession>A0AAV7F3W4</accession>
<dbReference type="PANTHER" id="PTHR19317:SF2">
    <property type="entry name" value="PRA1 FAMILY PROTEIN F2"/>
    <property type="match status" value="1"/>
</dbReference>
<evidence type="ECO:0000256" key="4">
    <source>
        <dbReference type="ARBA" id="ARBA00022692"/>
    </source>
</evidence>